<dbReference type="RefSeq" id="XP_025598035.1">
    <property type="nucleotide sequence ID" value="XM_025745304.1"/>
</dbReference>
<evidence type="ECO:0000313" key="7">
    <source>
        <dbReference type="EMBL" id="PWN97756.1"/>
    </source>
</evidence>
<name>A0A316Z918_9BASI</name>
<accession>A0A316Z918</accession>
<dbReference type="PRINTS" id="PR01245">
    <property type="entry name" value="RAD1REC1"/>
</dbReference>
<dbReference type="GO" id="GO:0006281">
    <property type="term" value="P:DNA repair"/>
    <property type="evidence" value="ECO:0007669"/>
    <property type="project" value="UniProtKB-KW"/>
</dbReference>
<dbReference type="Proteomes" id="UP000245946">
    <property type="component" value="Unassembled WGS sequence"/>
</dbReference>
<gene>
    <name evidence="7" type="ORF">FA09DRAFT_361060</name>
</gene>
<keyword evidence="8" id="KW-1185">Reference proteome</keyword>
<dbReference type="InterPro" id="IPR003021">
    <property type="entry name" value="Rad1_Rec1_Rad17"/>
</dbReference>
<keyword evidence="5" id="KW-0539">Nucleus</keyword>
<evidence type="ECO:0000256" key="3">
    <source>
        <dbReference type="ARBA" id="ARBA00022763"/>
    </source>
</evidence>
<evidence type="ECO:0000256" key="4">
    <source>
        <dbReference type="ARBA" id="ARBA00023204"/>
    </source>
</evidence>
<sequence>MPHAAPEAHEALSAHIADVRTLAAVLRPIAFNHYATVSISEAGLTFTTELDRSVQANAYLPASLFNPYLFRPTRAAAAGSARQRSRSPTSSLAAPAPPSPAALAAAERSAASHLGRRAASESDDESEEASPPSLDFEINLSNLLECLNVFGSAPSSTKAASEGAPVEMHEPPPGAGERGGKKRKESEGTTRARVSFDDENKRLVLILEEGGAVTRCELTTMEPSGLTEMPFDADRLVGQAIMRSELLADALLSIDPTARELKIGFDPAHRSSALAARAALEGDGSSVRGSASVRGSGRVAEAGKGAAAAAMAAVGVQMLTLRADGDFGTAEMEFPNERGVMERYVCLTSCSSCYLFKYFSHALRALQTSLKTSIRLDERGLISLQCLMPRGTGATGTGAQGNAAKDHGFIEFAILPLDDPEPDGSQQDV</sequence>
<evidence type="ECO:0000256" key="2">
    <source>
        <dbReference type="ARBA" id="ARBA00010991"/>
    </source>
</evidence>
<dbReference type="PANTHER" id="PTHR10870:SF0">
    <property type="entry name" value="CELL CYCLE CHECKPOINT PROTEIN RAD1"/>
    <property type="match status" value="1"/>
</dbReference>
<dbReference type="PANTHER" id="PTHR10870">
    <property type="entry name" value="CELL CYCLE CHECKPOINT PROTEIN RAD1"/>
    <property type="match status" value="1"/>
</dbReference>
<dbReference type="STRING" id="58919.A0A316Z918"/>
<reference evidence="7 8" key="1">
    <citation type="journal article" date="2018" name="Mol. Biol. Evol.">
        <title>Broad Genomic Sampling Reveals a Smut Pathogenic Ancestry of the Fungal Clade Ustilaginomycotina.</title>
        <authorList>
            <person name="Kijpornyongpan T."/>
            <person name="Mondo S.J."/>
            <person name="Barry K."/>
            <person name="Sandor L."/>
            <person name="Lee J."/>
            <person name="Lipzen A."/>
            <person name="Pangilinan J."/>
            <person name="LaButti K."/>
            <person name="Hainaut M."/>
            <person name="Henrissat B."/>
            <person name="Grigoriev I.V."/>
            <person name="Spatafora J.W."/>
            <person name="Aime M.C."/>
        </authorList>
    </citation>
    <scope>NUCLEOTIDE SEQUENCE [LARGE SCALE GENOMIC DNA]</scope>
    <source>
        <strain evidence="7 8">MCA 4186</strain>
    </source>
</reference>
<keyword evidence="4" id="KW-0234">DNA repair</keyword>
<organism evidence="7 8">
    <name type="scientific">Tilletiopsis washingtonensis</name>
    <dbReference type="NCBI Taxonomy" id="58919"/>
    <lineage>
        <taxon>Eukaryota</taxon>
        <taxon>Fungi</taxon>
        <taxon>Dikarya</taxon>
        <taxon>Basidiomycota</taxon>
        <taxon>Ustilaginomycotina</taxon>
        <taxon>Exobasidiomycetes</taxon>
        <taxon>Entylomatales</taxon>
        <taxon>Entylomatales incertae sedis</taxon>
        <taxon>Tilletiopsis</taxon>
    </lineage>
</organism>
<protein>
    <submittedName>
        <fullName evidence="7">Rad1-domain-containing protein</fullName>
    </submittedName>
</protein>
<evidence type="ECO:0000256" key="6">
    <source>
        <dbReference type="SAM" id="MobiDB-lite"/>
    </source>
</evidence>
<feature type="region of interest" description="Disordered" evidence="6">
    <location>
        <begin position="154"/>
        <end position="191"/>
    </location>
</feature>
<dbReference type="EMBL" id="KZ819294">
    <property type="protein sequence ID" value="PWN97756.1"/>
    <property type="molecule type" value="Genomic_DNA"/>
</dbReference>
<dbReference type="Pfam" id="PF02144">
    <property type="entry name" value="Rad1"/>
    <property type="match status" value="1"/>
</dbReference>
<evidence type="ECO:0000313" key="8">
    <source>
        <dbReference type="Proteomes" id="UP000245946"/>
    </source>
</evidence>
<dbReference type="Gene3D" id="3.70.10.10">
    <property type="match status" value="1"/>
</dbReference>
<feature type="region of interest" description="Disordered" evidence="6">
    <location>
        <begin position="79"/>
        <end position="133"/>
    </location>
</feature>
<dbReference type="GO" id="GO:0000077">
    <property type="term" value="P:DNA damage checkpoint signaling"/>
    <property type="evidence" value="ECO:0007669"/>
    <property type="project" value="InterPro"/>
</dbReference>
<dbReference type="GeneID" id="37272848"/>
<comment type="similarity">
    <text evidence="2">Belongs to the rad1 family.</text>
</comment>
<comment type="subcellular location">
    <subcellularLocation>
        <location evidence="1">Nucleus</location>
    </subcellularLocation>
</comment>
<dbReference type="GO" id="GO:0030896">
    <property type="term" value="C:checkpoint clamp complex"/>
    <property type="evidence" value="ECO:0007669"/>
    <property type="project" value="TreeGrafter"/>
</dbReference>
<dbReference type="AlphaFoldDB" id="A0A316Z918"/>
<evidence type="ECO:0000256" key="5">
    <source>
        <dbReference type="ARBA" id="ARBA00023242"/>
    </source>
</evidence>
<feature type="compositionally biased region" description="Low complexity" evidence="6">
    <location>
        <begin position="79"/>
        <end position="94"/>
    </location>
</feature>
<evidence type="ECO:0000256" key="1">
    <source>
        <dbReference type="ARBA" id="ARBA00004123"/>
    </source>
</evidence>
<dbReference type="OrthoDB" id="337581at2759"/>
<feature type="compositionally biased region" description="Low complexity" evidence="6">
    <location>
        <begin position="101"/>
        <end position="112"/>
    </location>
</feature>
<proteinExistence type="inferred from homology"/>
<keyword evidence="3" id="KW-0227">DNA damage</keyword>